<dbReference type="InterPro" id="IPR017451">
    <property type="entry name" value="F-box-assoc_interact_dom"/>
</dbReference>
<dbReference type="SMART" id="SM00256">
    <property type="entry name" value="FBOX"/>
    <property type="match status" value="1"/>
</dbReference>
<dbReference type="EMBL" id="JBBNAF010000003">
    <property type="protein sequence ID" value="KAK9160081.1"/>
    <property type="molecule type" value="Genomic_DNA"/>
</dbReference>
<dbReference type="Proteomes" id="UP001420932">
    <property type="component" value="Unassembled WGS sequence"/>
</dbReference>
<name>A0AAP0KWV1_9MAGN</name>
<keyword evidence="3" id="KW-1185">Reference proteome</keyword>
<organism evidence="2 3">
    <name type="scientific">Stephania yunnanensis</name>
    <dbReference type="NCBI Taxonomy" id="152371"/>
    <lineage>
        <taxon>Eukaryota</taxon>
        <taxon>Viridiplantae</taxon>
        <taxon>Streptophyta</taxon>
        <taxon>Embryophyta</taxon>
        <taxon>Tracheophyta</taxon>
        <taxon>Spermatophyta</taxon>
        <taxon>Magnoliopsida</taxon>
        <taxon>Ranunculales</taxon>
        <taxon>Menispermaceae</taxon>
        <taxon>Menispermoideae</taxon>
        <taxon>Cissampelideae</taxon>
        <taxon>Stephania</taxon>
    </lineage>
</organism>
<sequence>MMMMTSKSSSEKTSEYLPLDLLQEILFRSPVKSLARLKHVSKSWYTLITDPNFIYLHLNRSLQHNKFSFFISNSNNLYSIDQDPTATTQLLSDHPQHRGFQVKASCDGLLLLLLSLKSSESKSKVFLRIWNPSTGEFINIPAANEYVSNYNRETYGFGYGPYGSNRKDYKVLVVARSANADKVKIFSTASRSRTWRVIKDSRIEHNNFHKNIVYDRQGVFVMGAFHWLVFGFNLGDVPKDGRIITFDFECEKFNNIQTPKPLDFINENLRLSMWRENLCLFVQDLRDCSSHIFVMKEYGARDSWCKMYSIPDQTLKKYKRYRLWSMVCFIDDGKILLQHEHVSRPKVVLYDTKSCKFDELELREDLESVLKKWSDVYAYVPSLVPIKDITR</sequence>
<evidence type="ECO:0000313" key="3">
    <source>
        <dbReference type="Proteomes" id="UP001420932"/>
    </source>
</evidence>
<dbReference type="InterPro" id="IPR050796">
    <property type="entry name" value="SCF_F-box_component"/>
</dbReference>
<feature type="domain" description="F-box" evidence="1">
    <location>
        <begin position="11"/>
        <end position="58"/>
    </location>
</feature>
<evidence type="ECO:0000259" key="1">
    <source>
        <dbReference type="PROSITE" id="PS50181"/>
    </source>
</evidence>
<dbReference type="NCBIfam" id="TIGR01640">
    <property type="entry name" value="F_box_assoc_1"/>
    <property type="match status" value="1"/>
</dbReference>
<dbReference type="AlphaFoldDB" id="A0AAP0KWV1"/>
<dbReference type="PROSITE" id="PS50181">
    <property type="entry name" value="FBOX"/>
    <property type="match status" value="1"/>
</dbReference>
<dbReference type="SUPFAM" id="SSF81383">
    <property type="entry name" value="F-box domain"/>
    <property type="match status" value="1"/>
</dbReference>
<dbReference type="PANTHER" id="PTHR31672">
    <property type="entry name" value="BNACNNG10540D PROTEIN"/>
    <property type="match status" value="1"/>
</dbReference>
<evidence type="ECO:0000313" key="2">
    <source>
        <dbReference type="EMBL" id="KAK9160081.1"/>
    </source>
</evidence>
<accession>A0AAP0KWV1</accession>
<dbReference type="InterPro" id="IPR006527">
    <property type="entry name" value="F-box-assoc_dom_typ1"/>
</dbReference>
<proteinExistence type="predicted"/>
<dbReference type="InterPro" id="IPR036047">
    <property type="entry name" value="F-box-like_dom_sf"/>
</dbReference>
<dbReference type="Pfam" id="PF07734">
    <property type="entry name" value="FBA_1"/>
    <property type="match status" value="1"/>
</dbReference>
<protein>
    <recommendedName>
        <fullName evidence="1">F-box domain-containing protein</fullName>
    </recommendedName>
</protein>
<comment type="caution">
    <text evidence="2">The sequence shown here is derived from an EMBL/GenBank/DDBJ whole genome shotgun (WGS) entry which is preliminary data.</text>
</comment>
<dbReference type="Pfam" id="PF00646">
    <property type="entry name" value="F-box"/>
    <property type="match status" value="1"/>
</dbReference>
<dbReference type="SUPFAM" id="SSF69322">
    <property type="entry name" value="Tricorn protease domain 2"/>
    <property type="match status" value="1"/>
</dbReference>
<gene>
    <name evidence="2" type="ORF">Syun_006422</name>
</gene>
<dbReference type="CDD" id="cd22157">
    <property type="entry name" value="F-box_AtFBW1-like"/>
    <property type="match status" value="1"/>
</dbReference>
<dbReference type="PANTHER" id="PTHR31672:SF13">
    <property type="entry name" value="F-BOX PROTEIN CPR30-LIKE"/>
    <property type="match status" value="1"/>
</dbReference>
<dbReference type="InterPro" id="IPR001810">
    <property type="entry name" value="F-box_dom"/>
</dbReference>
<reference evidence="2 3" key="1">
    <citation type="submission" date="2024-01" db="EMBL/GenBank/DDBJ databases">
        <title>Genome assemblies of Stephania.</title>
        <authorList>
            <person name="Yang L."/>
        </authorList>
    </citation>
    <scope>NUCLEOTIDE SEQUENCE [LARGE SCALE GENOMIC DNA]</scope>
    <source>
        <strain evidence="2">YNDBR</strain>
        <tissue evidence="2">Leaf</tissue>
    </source>
</reference>
<dbReference type="Gene3D" id="1.20.1280.50">
    <property type="match status" value="1"/>
</dbReference>